<feature type="compositionally biased region" description="Low complexity" evidence="1">
    <location>
        <begin position="187"/>
        <end position="199"/>
    </location>
</feature>
<feature type="non-terminal residue" evidence="4">
    <location>
        <position position="216"/>
    </location>
</feature>
<evidence type="ECO:0000259" key="3">
    <source>
        <dbReference type="Pfam" id="PF02520"/>
    </source>
</evidence>
<reference evidence="4" key="1">
    <citation type="submission" date="2023-10" db="EMBL/GenBank/DDBJ databases">
        <title>Genome assembly of Pristionchus species.</title>
        <authorList>
            <person name="Yoshida K."/>
            <person name="Sommer R.J."/>
        </authorList>
    </citation>
    <scope>NUCLEOTIDE SEQUENCE</scope>
    <source>
        <strain evidence="4">RS5133</strain>
    </source>
</reference>
<dbReference type="EMBL" id="BTSY01000004">
    <property type="protein sequence ID" value="GMT23201.1"/>
    <property type="molecule type" value="Genomic_DNA"/>
</dbReference>
<dbReference type="InterPro" id="IPR003677">
    <property type="entry name" value="ANIS5_cation-bd"/>
</dbReference>
<feature type="chain" id="PRO_5043316194" description="SXP/RAL-2 family protein Ani s 5-like cation-binding domain-containing protein" evidence="2">
    <location>
        <begin position="20"/>
        <end position="216"/>
    </location>
</feature>
<feature type="domain" description="SXP/RAL-2 family protein Ani s 5-like cation-binding" evidence="3">
    <location>
        <begin position="54"/>
        <end position="148"/>
    </location>
</feature>
<dbReference type="PANTHER" id="PTHR21593">
    <property type="entry name" value="PRION-LIKE- Q/N-RICH -DOMAIN-BEARING PROTEIN PROTEIN"/>
    <property type="match status" value="1"/>
</dbReference>
<evidence type="ECO:0000256" key="2">
    <source>
        <dbReference type="SAM" id="SignalP"/>
    </source>
</evidence>
<gene>
    <name evidence="4" type="ORF">PFISCL1PPCAC_14498</name>
</gene>
<feature type="signal peptide" evidence="2">
    <location>
        <begin position="1"/>
        <end position="19"/>
    </location>
</feature>
<keyword evidence="2" id="KW-0732">Signal</keyword>
<sequence length="216" mass="22639">MPVLPLLLLVSLAISTIDAGLITDSTRVARQAISPTAAAIEAANSDDEGLSLLQIFQDPSLSRAGIKQRVSSWASDNQFADLVSAFESSIRQRTLTRREQARDAAVQLPAALDTIAGIEDDLLLTPSETQEKVDRTLNGYSSKLRSLLLTAMEPTPLANSTDSPVTVTNPDDDVIIEASGDEIIDAEGSGTSTISEGSGLRLSDEEGSGGIVEGSG</sequence>
<evidence type="ECO:0000256" key="1">
    <source>
        <dbReference type="SAM" id="MobiDB-lite"/>
    </source>
</evidence>
<name>A0AAV5VUM6_9BILA</name>
<proteinExistence type="predicted"/>
<dbReference type="Pfam" id="PF02520">
    <property type="entry name" value="ANIS5_cation-bd"/>
    <property type="match status" value="1"/>
</dbReference>
<dbReference type="Proteomes" id="UP001432322">
    <property type="component" value="Unassembled WGS sequence"/>
</dbReference>
<protein>
    <recommendedName>
        <fullName evidence="3">SXP/RAL-2 family protein Ani s 5-like cation-binding domain-containing protein</fullName>
    </recommendedName>
</protein>
<comment type="caution">
    <text evidence="4">The sequence shown here is derived from an EMBL/GenBank/DDBJ whole genome shotgun (WGS) entry which is preliminary data.</text>
</comment>
<keyword evidence="5" id="KW-1185">Reference proteome</keyword>
<dbReference type="PANTHER" id="PTHR21593:SF36">
    <property type="entry name" value="DUF148 DOMAIN-CONTAINING PROTEIN-RELATED"/>
    <property type="match status" value="1"/>
</dbReference>
<accession>A0AAV5VUM6</accession>
<dbReference type="InterPro" id="IPR052823">
    <property type="entry name" value="SXP/RAL-2_related"/>
</dbReference>
<feature type="region of interest" description="Disordered" evidence="1">
    <location>
        <begin position="185"/>
        <end position="216"/>
    </location>
</feature>
<dbReference type="AlphaFoldDB" id="A0AAV5VUM6"/>
<organism evidence="4 5">
    <name type="scientific">Pristionchus fissidentatus</name>
    <dbReference type="NCBI Taxonomy" id="1538716"/>
    <lineage>
        <taxon>Eukaryota</taxon>
        <taxon>Metazoa</taxon>
        <taxon>Ecdysozoa</taxon>
        <taxon>Nematoda</taxon>
        <taxon>Chromadorea</taxon>
        <taxon>Rhabditida</taxon>
        <taxon>Rhabditina</taxon>
        <taxon>Diplogasteromorpha</taxon>
        <taxon>Diplogasteroidea</taxon>
        <taxon>Neodiplogasteridae</taxon>
        <taxon>Pristionchus</taxon>
    </lineage>
</organism>
<evidence type="ECO:0000313" key="5">
    <source>
        <dbReference type="Proteomes" id="UP001432322"/>
    </source>
</evidence>
<evidence type="ECO:0000313" key="4">
    <source>
        <dbReference type="EMBL" id="GMT23201.1"/>
    </source>
</evidence>